<dbReference type="SMART" id="SM00530">
    <property type="entry name" value="HTH_XRE"/>
    <property type="match status" value="1"/>
</dbReference>
<feature type="region of interest" description="Disordered" evidence="1">
    <location>
        <begin position="15"/>
        <end position="39"/>
    </location>
</feature>
<dbReference type="EMBL" id="BNCD01000043">
    <property type="protein sequence ID" value="GHH88792.1"/>
    <property type="molecule type" value="Genomic_DNA"/>
</dbReference>
<evidence type="ECO:0000259" key="2">
    <source>
        <dbReference type="SMART" id="SM00530"/>
    </source>
</evidence>
<dbReference type="Gene3D" id="1.10.260.40">
    <property type="entry name" value="lambda repressor-like DNA-binding domains"/>
    <property type="match status" value="1"/>
</dbReference>
<protein>
    <submittedName>
        <fullName evidence="3">Transcriptional regulator</fullName>
    </submittedName>
</protein>
<sequence>MSDSEFRRRERAHFLRTRRESVTPEAVGLPKGPRRRTPGLRREEVAVLAGVSPTWYTYLEQARDITPSHEVLDSLAGILGLSEHERLYLHSLSRHVPPPDAQPAQRSVAVENLTRVVESFAPLPAYLCTQLGDLMAWNPEAIDWFGDFAQPRLPRPNFLVWMFTSPTARERFVDWPEQARRLVAGLRADAVECRDTGRVTALVHHLTETSPHFRRWWDDHAVDSQGLWPCTVRHPRHGAVTLSRITLKHQTVHEPLKLVIHLPSTLPAETRCPATAPRSELHGLSAC</sequence>
<dbReference type="AlphaFoldDB" id="A0A919GQB3"/>
<dbReference type="CDD" id="cd00093">
    <property type="entry name" value="HTH_XRE"/>
    <property type="match status" value="1"/>
</dbReference>
<proteinExistence type="predicted"/>
<gene>
    <name evidence="3" type="ORF">GCM10018793_69810</name>
</gene>
<dbReference type="PANTHER" id="PTHR35010">
    <property type="entry name" value="BLL4672 PROTEIN-RELATED"/>
    <property type="match status" value="1"/>
</dbReference>
<dbReference type="Gene3D" id="3.30.450.180">
    <property type="match status" value="1"/>
</dbReference>
<name>A0A919GQB3_9ACTN</name>
<dbReference type="InterPro" id="IPR001387">
    <property type="entry name" value="Cro/C1-type_HTH"/>
</dbReference>
<dbReference type="GO" id="GO:0003677">
    <property type="term" value="F:DNA binding"/>
    <property type="evidence" value="ECO:0007669"/>
    <property type="project" value="InterPro"/>
</dbReference>
<keyword evidence="4" id="KW-1185">Reference proteome</keyword>
<organism evidence="3 4">
    <name type="scientific">Streptomyces sulfonofaciens</name>
    <dbReference type="NCBI Taxonomy" id="68272"/>
    <lineage>
        <taxon>Bacteria</taxon>
        <taxon>Bacillati</taxon>
        <taxon>Actinomycetota</taxon>
        <taxon>Actinomycetes</taxon>
        <taxon>Kitasatosporales</taxon>
        <taxon>Streptomycetaceae</taxon>
        <taxon>Streptomyces</taxon>
    </lineage>
</organism>
<dbReference type="Pfam" id="PF17765">
    <property type="entry name" value="MLTR_LBD"/>
    <property type="match status" value="1"/>
</dbReference>
<dbReference type="RefSeq" id="WP_189939111.1">
    <property type="nucleotide sequence ID" value="NZ_BNCD01000043.1"/>
</dbReference>
<feature type="domain" description="HTH cro/C1-type" evidence="2">
    <location>
        <begin position="14"/>
        <end position="86"/>
    </location>
</feature>
<dbReference type="Proteomes" id="UP000603708">
    <property type="component" value="Unassembled WGS sequence"/>
</dbReference>
<dbReference type="Pfam" id="PF13560">
    <property type="entry name" value="HTH_31"/>
    <property type="match status" value="1"/>
</dbReference>
<dbReference type="InterPro" id="IPR041413">
    <property type="entry name" value="MLTR_LBD"/>
</dbReference>
<evidence type="ECO:0000256" key="1">
    <source>
        <dbReference type="SAM" id="MobiDB-lite"/>
    </source>
</evidence>
<evidence type="ECO:0000313" key="3">
    <source>
        <dbReference type="EMBL" id="GHH88792.1"/>
    </source>
</evidence>
<reference evidence="3" key="2">
    <citation type="submission" date="2020-09" db="EMBL/GenBank/DDBJ databases">
        <authorList>
            <person name="Sun Q."/>
            <person name="Ohkuma M."/>
        </authorList>
    </citation>
    <scope>NUCLEOTIDE SEQUENCE</scope>
    <source>
        <strain evidence="3">JCM 5069</strain>
    </source>
</reference>
<accession>A0A919GQB3</accession>
<dbReference type="SUPFAM" id="SSF47413">
    <property type="entry name" value="lambda repressor-like DNA-binding domains"/>
    <property type="match status" value="1"/>
</dbReference>
<comment type="caution">
    <text evidence="3">The sequence shown here is derived from an EMBL/GenBank/DDBJ whole genome shotgun (WGS) entry which is preliminary data.</text>
</comment>
<evidence type="ECO:0000313" key="4">
    <source>
        <dbReference type="Proteomes" id="UP000603708"/>
    </source>
</evidence>
<reference evidence="3" key="1">
    <citation type="journal article" date="2014" name="Int. J. Syst. Evol. Microbiol.">
        <title>Complete genome sequence of Corynebacterium casei LMG S-19264T (=DSM 44701T), isolated from a smear-ripened cheese.</title>
        <authorList>
            <consortium name="US DOE Joint Genome Institute (JGI-PGF)"/>
            <person name="Walter F."/>
            <person name="Albersmeier A."/>
            <person name="Kalinowski J."/>
            <person name="Ruckert C."/>
        </authorList>
    </citation>
    <scope>NUCLEOTIDE SEQUENCE</scope>
    <source>
        <strain evidence="3">JCM 5069</strain>
    </source>
</reference>
<dbReference type="InterPro" id="IPR010982">
    <property type="entry name" value="Lambda_DNA-bd_dom_sf"/>
</dbReference>